<keyword evidence="1" id="KW-0808">Transferase</keyword>
<dbReference type="CDD" id="cd07995">
    <property type="entry name" value="TPK"/>
    <property type="match status" value="1"/>
</dbReference>
<dbReference type="Pfam" id="PF04263">
    <property type="entry name" value="TPK_catalytic"/>
    <property type="match status" value="1"/>
</dbReference>
<dbReference type="InterPro" id="IPR053149">
    <property type="entry name" value="TPK"/>
</dbReference>
<dbReference type="GO" id="GO:0006772">
    <property type="term" value="P:thiamine metabolic process"/>
    <property type="evidence" value="ECO:0007669"/>
    <property type="project" value="UniProtKB-UniRule"/>
</dbReference>
<dbReference type="EC" id="2.7.6.2" evidence="5"/>
<dbReference type="NCBIfam" id="TIGR01378">
    <property type="entry name" value="thi_PPkinase"/>
    <property type="match status" value="1"/>
</dbReference>
<evidence type="ECO:0000313" key="8">
    <source>
        <dbReference type="Proteomes" id="UP000045545"/>
    </source>
</evidence>
<reference evidence="7 8" key="1">
    <citation type="submission" date="2015-03" db="EMBL/GenBank/DDBJ databases">
        <authorList>
            <person name="Murphy D."/>
        </authorList>
    </citation>
    <scope>NUCLEOTIDE SEQUENCE [LARGE SCALE GENOMIC DNA]</scope>
    <source>
        <strain evidence="7 8">OL-4</strain>
    </source>
</reference>
<evidence type="ECO:0000256" key="2">
    <source>
        <dbReference type="ARBA" id="ARBA00022741"/>
    </source>
</evidence>
<proteinExistence type="predicted"/>
<dbReference type="GO" id="GO:0009229">
    <property type="term" value="P:thiamine diphosphate biosynthetic process"/>
    <property type="evidence" value="ECO:0007669"/>
    <property type="project" value="InterPro"/>
</dbReference>
<evidence type="ECO:0000259" key="6">
    <source>
        <dbReference type="SMART" id="SM00983"/>
    </source>
</evidence>
<evidence type="ECO:0000256" key="1">
    <source>
        <dbReference type="ARBA" id="ARBA00022679"/>
    </source>
</evidence>
<keyword evidence="4" id="KW-0067">ATP-binding</keyword>
<dbReference type="InterPro" id="IPR036371">
    <property type="entry name" value="TPK_B1-bd_sf"/>
</dbReference>
<evidence type="ECO:0000256" key="3">
    <source>
        <dbReference type="ARBA" id="ARBA00022777"/>
    </source>
</evidence>
<dbReference type="SMART" id="SM00983">
    <property type="entry name" value="TPK_B1_binding"/>
    <property type="match status" value="1"/>
</dbReference>
<dbReference type="GO" id="GO:0016301">
    <property type="term" value="F:kinase activity"/>
    <property type="evidence" value="ECO:0007669"/>
    <property type="project" value="UniProtKB-KW"/>
</dbReference>
<dbReference type="SUPFAM" id="SSF63999">
    <property type="entry name" value="Thiamin pyrophosphokinase, catalytic domain"/>
    <property type="match status" value="1"/>
</dbReference>
<protein>
    <recommendedName>
        <fullName evidence="5">Thiamine diphosphokinase</fullName>
        <ecNumber evidence="5">2.7.6.2</ecNumber>
    </recommendedName>
</protein>
<dbReference type="Pfam" id="PF04265">
    <property type="entry name" value="TPK_B1_binding"/>
    <property type="match status" value="1"/>
</dbReference>
<dbReference type="RefSeq" id="WP_046498399.1">
    <property type="nucleotide sequence ID" value="NZ_CGIH01000032.1"/>
</dbReference>
<dbReference type="PANTHER" id="PTHR41299">
    <property type="entry name" value="THIAMINE PYROPHOSPHOKINASE"/>
    <property type="match status" value="1"/>
</dbReference>
<sequence>MRFIVMANGKYGDLSFYNQYLTGQETILCADGGANHAYKMGVVPQIIIGDMDSIFPEVKEYFVKRKVTFKKFPRRKDFTDTQLVLTKAAEMGASEIILLGTLGRRLDHTLSNLYGGIEMAQRGIKISHLSPRLAVYLVSKELEIIGQAGDLVSVLSLTEQAHGVTVQGFDYPLDQVVLEQKVPYAISNVLSGNRGMISVDEGILAVFHYFQEGGN</sequence>
<accession>A0A0E4C961</accession>
<dbReference type="EMBL" id="CGIH01000032">
    <property type="protein sequence ID" value="CFX84538.1"/>
    <property type="molecule type" value="Genomic_DNA"/>
</dbReference>
<dbReference type="OrthoDB" id="9804377at2"/>
<keyword evidence="2" id="KW-0547">Nucleotide-binding</keyword>
<dbReference type="Gene3D" id="3.40.50.10240">
    <property type="entry name" value="Thiamin pyrophosphokinase, catalytic domain"/>
    <property type="match status" value="1"/>
</dbReference>
<dbReference type="InterPro" id="IPR007371">
    <property type="entry name" value="TPK_catalytic"/>
</dbReference>
<name>A0A0E4C961_9FIRM</name>
<dbReference type="GO" id="GO:0004788">
    <property type="term" value="F:thiamine diphosphokinase activity"/>
    <property type="evidence" value="ECO:0007669"/>
    <property type="project" value="UniProtKB-UniRule"/>
</dbReference>
<organism evidence="7 8">
    <name type="scientific">Syntrophomonas zehnderi OL-4</name>
    <dbReference type="NCBI Taxonomy" id="690567"/>
    <lineage>
        <taxon>Bacteria</taxon>
        <taxon>Bacillati</taxon>
        <taxon>Bacillota</taxon>
        <taxon>Clostridia</taxon>
        <taxon>Eubacteriales</taxon>
        <taxon>Syntrophomonadaceae</taxon>
        <taxon>Syntrophomonas</taxon>
    </lineage>
</organism>
<dbReference type="AlphaFoldDB" id="A0A0E4C961"/>
<dbReference type="InterPro" id="IPR006282">
    <property type="entry name" value="Thi_PPkinase"/>
</dbReference>
<evidence type="ECO:0000313" key="7">
    <source>
        <dbReference type="EMBL" id="CFX84538.1"/>
    </source>
</evidence>
<evidence type="ECO:0000256" key="5">
    <source>
        <dbReference type="NCBIfam" id="TIGR01378"/>
    </source>
</evidence>
<keyword evidence="8" id="KW-1185">Reference proteome</keyword>
<feature type="domain" description="Thiamin pyrophosphokinase thiamin-binding" evidence="6">
    <location>
        <begin position="146"/>
        <end position="205"/>
    </location>
</feature>
<dbReference type="GO" id="GO:0030975">
    <property type="term" value="F:thiamine binding"/>
    <property type="evidence" value="ECO:0007669"/>
    <property type="project" value="InterPro"/>
</dbReference>
<dbReference type="SUPFAM" id="SSF63862">
    <property type="entry name" value="Thiamin pyrophosphokinase, substrate-binding domain"/>
    <property type="match status" value="1"/>
</dbReference>
<dbReference type="GO" id="GO:0005524">
    <property type="term" value="F:ATP binding"/>
    <property type="evidence" value="ECO:0007669"/>
    <property type="project" value="UniProtKB-KW"/>
</dbReference>
<dbReference type="Proteomes" id="UP000045545">
    <property type="component" value="Unassembled WGS sequence"/>
</dbReference>
<evidence type="ECO:0000256" key="4">
    <source>
        <dbReference type="ARBA" id="ARBA00022840"/>
    </source>
</evidence>
<gene>
    <name evidence="7" type="ORF">2006</name>
</gene>
<dbReference type="STRING" id="690567.2006"/>
<keyword evidence="3 7" id="KW-0418">Kinase</keyword>
<dbReference type="PANTHER" id="PTHR41299:SF1">
    <property type="entry name" value="THIAMINE PYROPHOSPHOKINASE"/>
    <property type="match status" value="1"/>
</dbReference>
<dbReference type="InterPro" id="IPR036759">
    <property type="entry name" value="TPK_catalytic_sf"/>
</dbReference>
<dbReference type="InterPro" id="IPR007373">
    <property type="entry name" value="Thiamin_PyroPKinase_B1-bd"/>
</dbReference>